<dbReference type="EMBL" id="UZAH01025973">
    <property type="protein sequence ID" value="VDO73635.1"/>
    <property type="molecule type" value="Genomic_DNA"/>
</dbReference>
<evidence type="ECO:0000313" key="3">
    <source>
        <dbReference type="Proteomes" id="UP000050761"/>
    </source>
</evidence>
<feature type="transmembrane region" description="Helical" evidence="1">
    <location>
        <begin position="162"/>
        <end position="184"/>
    </location>
</feature>
<dbReference type="InterPro" id="IPR036259">
    <property type="entry name" value="MFS_trans_sf"/>
</dbReference>
<dbReference type="Gene3D" id="1.20.1250.20">
    <property type="entry name" value="MFS general substrate transporter like domains"/>
    <property type="match status" value="2"/>
</dbReference>
<feature type="transmembrane region" description="Helical" evidence="1">
    <location>
        <begin position="124"/>
        <end position="142"/>
    </location>
</feature>
<keyword evidence="3" id="KW-1185">Reference proteome</keyword>
<reference evidence="4" key="2">
    <citation type="submission" date="2019-09" db="UniProtKB">
        <authorList>
            <consortium name="WormBaseParasite"/>
        </authorList>
    </citation>
    <scope>IDENTIFICATION</scope>
</reference>
<dbReference type="GO" id="GO:0016020">
    <property type="term" value="C:membrane"/>
    <property type="evidence" value="ECO:0007669"/>
    <property type="project" value="TreeGrafter"/>
</dbReference>
<accession>A0A183FKT3</accession>
<sequence length="415" mass="45534">MPPETLELAKEEAQRNGAATLQQDFGSRVYSSKFYFHHQTRLIILVLSTLCLTLLHSNTLALNFTVICMDDVIAAQSTNSPEGVHWLRSTSHINTLFSAIAAGSLIGTLPIMTCVTHIGMRRTLTIYGLNSAIATLVLPFAVEWGYNYVFMVRILQKLKSQLQGFSIGIGFSALGAIASQWSALREAGTYIAILSTHVQVNTPTSVDTAIKFYLLLCSTLCSIITMPLAGVLCESSFGWRSLYYVQGIFSILIFLTFYCFFRDSPTLHRNVSEKELSRIYQNKANVGMSTHASVPYLHVIRDPCVIGVWLSSIGAHLGFFSFLYYGPVYVNKVLHLDVGSTGYATAIPYALSAAVKIVAGPISDRSTCVSERIRIIIFGCLSQGCMAVCFLVLALVSWKMAKLFPLPLAISPACC</sequence>
<organism evidence="3 4">
    <name type="scientific">Heligmosomoides polygyrus</name>
    <name type="common">Parasitic roundworm</name>
    <dbReference type="NCBI Taxonomy" id="6339"/>
    <lineage>
        <taxon>Eukaryota</taxon>
        <taxon>Metazoa</taxon>
        <taxon>Ecdysozoa</taxon>
        <taxon>Nematoda</taxon>
        <taxon>Chromadorea</taxon>
        <taxon>Rhabditida</taxon>
        <taxon>Rhabditina</taxon>
        <taxon>Rhabditomorpha</taxon>
        <taxon>Strongyloidea</taxon>
        <taxon>Heligmosomidae</taxon>
        <taxon>Heligmosomoides</taxon>
    </lineage>
</organism>
<dbReference type="InterPro" id="IPR011701">
    <property type="entry name" value="MFS"/>
</dbReference>
<dbReference type="OrthoDB" id="2985014at2759"/>
<name>A0A183FKT3_HELPZ</name>
<feature type="transmembrane region" description="Helical" evidence="1">
    <location>
        <begin position="93"/>
        <end position="112"/>
    </location>
</feature>
<feature type="transmembrane region" description="Helical" evidence="1">
    <location>
        <begin position="375"/>
        <end position="398"/>
    </location>
</feature>
<keyword evidence="1" id="KW-0812">Transmembrane</keyword>
<protein>
    <submittedName>
        <fullName evidence="4">MFS domain-containing protein</fullName>
    </submittedName>
</protein>
<proteinExistence type="predicted"/>
<dbReference type="PANTHER" id="PTHR45757:SF11">
    <property type="entry name" value="MAJOR FACILITATOR SUPERFAMILY (MFS) PROFILE DOMAIN-CONTAINING PROTEIN"/>
    <property type="match status" value="1"/>
</dbReference>
<keyword evidence="1" id="KW-1133">Transmembrane helix</keyword>
<dbReference type="AlphaFoldDB" id="A0A183FKT3"/>
<dbReference type="SUPFAM" id="SSF103473">
    <property type="entry name" value="MFS general substrate transporter"/>
    <property type="match status" value="1"/>
</dbReference>
<gene>
    <name evidence="2" type="ORF">HPBE_LOCUS7789</name>
</gene>
<reference evidence="2 3" key="1">
    <citation type="submission" date="2018-11" db="EMBL/GenBank/DDBJ databases">
        <authorList>
            <consortium name="Pathogen Informatics"/>
        </authorList>
    </citation>
    <scope>NUCLEOTIDE SEQUENCE [LARGE SCALE GENOMIC DNA]</scope>
</reference>
<dbReference type="PANTHER" id="PTHR45757">
    <property type="entry name" value="PROTEIN CBG23364-RELATED"/>
    <property type="match status" value="1"/>
</dbReference>
<evidence type="ECO:0000313" key="2">
    <source>
        <dbReference type="EMBL" id="VDO73635.1"/>
    </source>
</evidence>
<dbReference type="WBParaSite" id="HPBE_0000778801-mRNA-1">
    <property type="protein sequence ID" value="HPBE_0000778801-mRNA-1"/>
    <property type="gene ID" value="HPBE_0000778801"/>
</dbReference>
<dbReference type="Pfam" id="PF07690">
    <property type="entry name" value="MFS_1"/>
    <property type="match status" value="1"/>
</dbReference>
<dbReference type="GO" id="GO:0022857">
    <property type="term" value="F:transmembrane transporter activity"/>
    <property type="evidence" value="ECO:0007669"/>
    <property type="project" value="InterPro"/>
</dbReference>
<feature type="transmembrane region" description="Helical" evidence="1">
    <location>
        <begin position="346"/>
        <end position="363"/>
    </location>
</feature>
<feature type="transmembrane region" description="Helical" evidence="1">
    <location>
        <begin position="243"/>
        <end position="261"/>
    </location>
</feature>
<keyword evidence="1" id="KW-0472">Membrane</keyword>
<feature type="transmembrane region" description="Helical" evidence="1">
    <location>
        <begin position="304"/>
        <end position="326"/>
    </location>
</feature>
<feature type="transmembrane region" description="Helical" evidence="1">
    <location>
        <begin position="212"/>
        <end position="231"/>
    </location>
</feature>
<accession>A0A3P8BLQ2</accession>
<evidence type="ECO:0000256" key="1">
    <source>
        <dbReference type="SAM" id="Phobius"/>
    </source>
</evidence>
<feature type="transmembrane region" description="Helical" evidence="1">
    <location>
        <begin position="42"/>
        <end position="62"/>
    </location>
</feature>
<evidence type="ECO:0000313" key="4">
    <source>
        <dbReference type="WBParaSite" id="HPBE_0000778801-mRNA-1"/>
    </source>
</evidence>
<dbReference type="Proteomes" id="UP000050761">
    <property type="component" value="Unassembled WGS sequence"/>
</dbReference>